<dbReference type="RefSeq" id="WP_020370641.1">
    <property type="nucleotide sequence ID" value="NZ_APJW01000004.1"/>
</dbReference>
<dbReference type="Proteomes" id="UP000016064">
    <property type="component" value="Unassembled WGS sequence"/>
</dbReference>
<evidence type="ECO:0000313" key="2">
    <source>
        <dbReference type="EMBL" id="EQM62276.1"/>
    </source>
</evidence>
<evidence type="ECO:0008006" key="4">
    <source>
        <dbReference type="Google" id="ProtNLM"/>
    </source>
</evidence>
<feature type="transmembrane region" description="Helical" evidence="1">
    <location>
        <begin position="12"/>
        <end position="33"/>
    </location>
</feature>
<keyword evidence="3" id="KW-1185">Reference proteome</keyword>
<accession>A0ABN0MYD4</accession>
<keyword evidence="1" id="KW-1133">Transmembrane helix</keyword>
<organism evidence="2 3">
    <name type="scientific">Chlamydia ibidis 10-1398/6</name>
    <dbReference type="NCBI Taxonomy" id="1046581"/>
    <lineage>
        <taxon>Bacteria</taxon>
        <taxon>Pseudomonadati</taxon>
        <taxon>Chlamydiota</taxon>
        <taxon>Chlamydiia</taxon>
        <taxon>Chlamydiales</taxon>
        <taxon>Chlamydiaceae</taxon>
        <taxon>Chlamydia/Chlamydophila group</taxon>
        <taxon>Chlamydia</taxon>
    </lineage>
</organism>
<gene>
    <name evidence="2" type="ORF">H359_1050</name>
</gene>
<proteinExistence type="predicted"/>
<dbReference type="Pfam" id="PF07379">
    <property type="entry name" value="DUF1494"/>
    <property type="match status" value="1"/>
</dbReference>
<sequence length="175" mass="20474">MRGVVRRKHSFLLLEVTVSFTLLGLLLATLGFWHTRMFCTQKKNEKIYAIFLQENRAYFQLRNLFSSVYDLPKENTTSLCSVMFDRGVYRDPDLAGVVRGDVVYNFSDRKLELHIQSLRNSHKRERLILLNHVSHVDFSSLGDENRANREIYVTICREVPGHSARTLSYQFPLEM</sequence>
<protein>
    <recommendedName>
        <fullName evidence="4">Prepilin-type N-terminal cleavage/methylation domain protein</fullName>
    </recommendedName>
</protein>
<keyword evidence="1" id="KW-0472">Membrane</keyword>
<dbReference type="InterPro" id="IPR009968">
    <property type="entry name" value="DUF1494"/>
</dbReference>
<evidence type="ECO:0000256" key="1">
    <source>
        <dbReference type="SAM" id="Phobius"/>
    </source>
</evidence>
<evidence type="ECO:0000313" key="3">
    <source>
        <dbReference type="Proteomes" id="UP000016064"/>
    </source>
</evidence>
<comment type="caution">
    <text evidence="2">The sequence shown here is derived from an EMBL/GenBank/DDBJ whole genome shotgun (WGS) entry which is preliminary data.</text>
</comment>
<keyword evidence="1" id="KW-0812">Transmembrane</keyword>
<name>A0ABN0MYD4_9CHLA</name>
<reference evidence="2 3" key="1">
    <citation type="submission" date="2013-07" db="EMBL/GenBank/DDBJ databases">
        <title>Isolation of a new Chlamydia species from the feral Sacred Ibis (Threskiornis aethiopicus): Chlamydia ibidis.</title>
        <authorList>
            <person name="Vorimore F."/>
            <person name="Hsia R.-C."/>
            <person name="Huot-Creasy H."/>
            <person name="Bastian S."/>
            <person name="Deruyter L."/>
            <person name="Passet A."/>
            <person name="Sachse K."/>
            <person name="Bavoil P."/>
            <person name="Myers G."/>
            <person name="Laroucau K."/>
        </authorList>
    </citation>
    <scope>NUCLEOTIDE SEQUENCE [LARGE SCALE GENOMIC DNA]</scope>
    <source>
        <strain evidence="2 3">10-1398/6</strain>
    </source>
</reference>
<dbReference type="EMBL" id="APJW01000004">
    <property type="protein sequence ID" value="EQM62276.1"/>
    <property type="molecule type" value="Genomic_DNA"/>
</dbReference>